<gene>
    <name evidence="8" type="ORF">KQX54_014656</name>
</gene>
<dbReference type="PANTHER" id="PTHR10332:SF80">
    <property type="entry name" value="EQUILIBRATIVE NUCLEOSIDE TRANSPORTER 2, ISOFORM A"/>
    <property type="match status" value="1"/>
</dbReference>
<feature type="transmembrane region" description="Helical" evidence="7">
    <location>
        <begin position="414"/>
        <end position="438"/>
    </location>
</feature>
<organism evidence="8 9">
    <name type="scientific">Cotesia glomerata</name>
    <name type="common">Lepidopteran parasitic wasp</name>
    <name type="synonym">Apanteles glomeratus</name>
    <dbReference type="NCBI Taxonomy" id="32391"/>
    <lineage>
        <taxon>Eukaryota</taxon>
        <taxon>Metazoa</taxon>
        <taxon>Ecdysozoa</taxon>
        <taxon>Arthropoda</taxon>
        <taxon>Hexapoda</taxon>
        <taxon>Insecta</taxon>
        <taxon>Pterygota</taxon>
        <taxon>Neoptera</taxon>
        <taxon>Endopterygota</taxon>
        <taxon>Hymenoptera</taxon>
        <taxon>Apocrita</taxon>
        <taxon>Ichneumonoidea</taxon>
        <taxon>Braconidae</taxon>
        <taxon>Microgastrinae</taxon>
        <taxon>Cotesia</taxon>
    </lineage>
</organism>
<dbReference type="PIRSF" id="PIRSF016379">
    <property type="entry name" value="ENT"/>
    <property type="match status" value="1"/>
</dbReference>
<feature type="transmembrane region" description="Helical" evidence="7">
    <location>
        <begin position="345"/>
        <end position="365"/>
    </location>
</feature>
<keyword evidence="9" id="KW-1185">Reference proteome</keyword>
<feature type="transmembrane region" description="Helical" evidence="7">
    <location>
        <begin position="176"/>
        <end position="194"/>
    </location>
</feature>
<dbReference type="PRINTS" id="PR01130">
    <property type="entry name" value="DERENTRNSPRT"/>
</dbReference>
<dbReference type="GO" id="GO:0005337">
    <property type="term" value="F:nucleoside transmembrane transporter activity"/>
    <property type="evidence" value="ECO:0007669"/>
    <property type="project" value="InterPro"/>
</dbReference>
<dbReference type="Proteomes" id="UP000826195">
    <property type="component" value="Unassembled WGS sequence"/>
</dbReference>
<sequence length="482" mass="54761">MAGTYKQRDFRAGIEDQSLINELTTRKIVVREPVRLSPGWESTDKPDDELNFRSVTMDQVDLELNPPKDKLNVVFIIMVLHGIGTLMPWNMFITARNYFENYKFSSNYTVINTTYASKYVNSVSFSAQVPNVIFNWINLFMPLGGDLTTRIVWGILVQVLVFVETVVLAMLDTSTWPGVFFWITMFSVVVLNTFNGIYQNSVYGMAAKLPGKYTGAVVLGANISGTFTAVIDLLALKMAPSLRTAAIYYFLTALFVLLACFDTYFALPINRFYRYHEMIFQKDKQKKELETKSKIHGRTPYWTIFKQASPQLFNIFFVFFVTLSLFPAVQSNIKASDENFIVSEKYYMSVMCFVTFNVTAMIGSLLASHVQWPKKEWLVIPVVLRVLFIPLFLLCNYQPVAFTRTMPVLITNDWIYFVIAVVMGVSSGYLSSLGMMYCPSTVDSRYASTAGMFGAAFLITGIFTGVLTAIVMPYIVSMRVWE</sequence>
<feature type="transmembrane region" description="Helical" evidence="7">
    <location>
        <begin position="73"/>
        <end position="93"/>
    </location>
</feature>
<feature type="transmembrane region" description="Helical" evidence="7">
    <location>
        <begin position="377"/>
        <end position="394"/>
    </location>
</feature>
<dbReference type="InterPro" id="IPR002259">
    <property type="entry name" value="Eqnu_transpt"/>
</dbReference>
<evidence type="ECO:0000256" key="4">
    <source>
        <dbReference type="ARBA" id="ARBA00022692"/>
    </source>
</evidence>
<evidence type="ECO:0000256" key="1">
    <source>
        <dbReference type="ARBA" id="ARBA00004141"/>
    </source>
</evidence>
<feature type="transmembrane region" description="Helical" evidence="7">
    <location>
        <begin position="312"/>
        <end position="333"/>
    </location>
</feature>
<reference evidence="8 9" key="1">
    <citation type="journal article" date="2021" name="J. Hered.">
        <title>A chromosome-level genome assembly of the parasitoid wasp, Cotesia glomerata (Hymenoptera: Braconidae).</title>
        <authorList>
            <person name="Pinto B.J."/>
            <person name="Weis J.J."/>
            <person name="Gamble T."/>
            <person name="Ode P.J."/>
            <person name="Paul R."/>
            <person name="Zaspel J.M."/>
        </authorList>
    </citation>
    <scope>NUCLEOTIDE SEQUENCE [LARGE SCALE GENOMIC DNA]</scope>
    <source>
        <strain evidence="8">CgM1</strain>
    </source>
</reference>
<dbReference type="GO" id="GO:0005886">
    <property type="term" value="C:plasma membrane"/>
    <property type="evidence" value="ECO:0007669"/>
    <property type="project" value="TreeGrafter"/>
</dbReference>
<feature type="transmembrane region" description="Helical" evidence="7">
    <location>
        <begin position="247"/>
        <end position="267"/>
    </location>
</feature>
<evidence type="ECO:0000256" key="7">
    <source>
        <dbReference type="SAM" id="Phobius"/>
    </source>
</evidence>
<evidence type="ECO:0000256" key="2">
    <source>
        <dbReference type="ARBA" id="ARBA00007965"/>
    </source>
</evidence>
<dbReference type="InterPro" id="IPR036259">
    <property type="entry name" value="MFS_trans_sf"/>
</dbReference>
<feature type="transmembrane region" description="Helical" evidence="7">
    <location>
        <begin position="151"/>
        <end position="170"/>
    </location>
</feature>
<dbReference type="AlphaFoldDB" id="A0AAV7IRQ9"/>
<feature type="transmembrane region" description="Helical" evidence="7">
    <location>
        <begin position="450"/>
        <end position="476"/>
    </location>
</feature>
<keyword evidence="3" id="KW-0813">Transport</keyword>
<comment type="subcellular location">
    <subcellularLocation>
        <location evidence="1">Membrane</location>
        <topology evidence="1">Multi-pass membrane protein</topology>
    </subcellularLocation>
</comment>
<name>A0AAV7IRQ9_COTGL</name>
<evidence type="ECO:0000256" key="6">
    <source>
        <dbReference type="ARBA" id="ARBA00023136"/>
    </source>
</evidence>
<evidence type="ECO:0000313" key="9">
    <source>
        <dbReference type="Proteomes" id="UP000826195"/>
    </source>
</evidence>
<dbReference type="PANTHER" id="PTHR10332">
    <property type="entry name" value="EQUILIBRATIVE NUCLEOSIDE TRANSPORTER"/>
    <property type="match status" value="1"/>
</dbReference>
<feature type="transmembrane region" description="Helical" evidence="7">
    <location>
        <begin position="215"/>
        <end position="235"/>
    </location>
</feature>
<keyword evidence="4 7" id="KW-0812">Transmembrane</keyword>
<comment type="similarity">
    <text evidence="2">Belongs to the SLC29A/ENT transporter (TC 2.A.57) family.</text>
</comment>
<accession>A0AAV7IRQ9</accession>
<evidence type="ECO:0000256" key="5">
    <source>
        <dbReference type="ARBA" id="ARBA00022989"/>
    </source>
</evidence>
<dbReference type="EMBL" id="JAHXZJ010000747">
    <property type="protein sequence ID" value="KAH0558150.1"/>
    <property type="molecule type" value="Genomic_DNA"/>
</dbReference>
<evidence type="ECO:0008006" key="10">
    <source>
        <dbReference type="Google" id="ProtNLM"/>
    </source>
</evidence>
<keyword evidence="6 7" id="KW-0472">Membrane</keyword>
<dbReference type="Pfam" id="PF01733">
    <property type="entry name" value="Nucleoside_tran"/>
    <property type="match status" value="1"/>
</dbReference>
<evidence type="ECO:0000313" key="8">
    <source>
        <dbReference type="EMBL" id="KAH0558150.1"/>
    </source>
</evidence>
<comment type="caution">
    <text evidence="8">The sequence shown here is derived from an EMBL/GenBank/DDBJ whole genome shotgun (WGS) entry which is preliminary data.</text>
</comment>
<protein>
    <recommendedName>
        <fullName evidence="10">Equilibrative nucleoside transporter 1</fullName>
    </recommendedName>
</protein>
<proteinExistence type="inferred from homology"/>
<evidence type="ECO:0000256" key="3">
    <source>
        <dbReference type="ARBA" id="ARBA00022448"/>
    </source>
</evidence>
<keyword evidence="5 7" id="KW-1133">Transmembrane helix</keyword>
<dbReference type="SUPFAM" id="SSF103473">
    <property type="entry name" value="MFS general substrate transporter"/>
    <property type="match status" value="1"/>
</dbReference>